<dbReference type="InterPro" id="IPR000873">
    <property type="entry name" value="AMP-dep_synth/lig_dom"/>
</dbReference>
<name>F2J6B9_POLGS</name>
<evidence type="ECO:0000259" key="1">
    <source>
        <dbReference type="Pfam" id="PF00501"/>
    </source>
</evidence>
<dbReference type="OrthoDB" id="9803968at2"/>
<keyword evidence="3" id="KW-1185">Reference proteome</keyword>
<dbReference type="PANTHER" id="PTHR24096">
    <property type="entry name" value="LONG-CHAIN-FATTY-ACID--COA LIGASE"/>
    <property type="match status" value="1"/>
</dbReference>
<dbReference type="Gene3D" id="3.40.50.12780">
    <property type="entry name" value="N-terminal domain of ligase-like"/>
    <property type="match status" value="1"/>
</dbReference>
<gene>
    <name evidence="2" type="ordered locus">SL003B_2870</name>
</gene>
<dbReference type="Proteomes" id="UP000008130">
    <property type="component" value="Chromosome"/>
</dbReference>
<reference evidence="2 3" key="1">
    <citation type="journal article" date="2011" name="J. Bacteriol.">
        <title>Complete genome sequence of Polymorphum gilvum SL003B-26A1T, a crude oil-degrading bacterium from oil-polluted saline soil.</title>
        <authorList>
            <person name="Li S.G."/>
            <person name="Tang Y.Q."/>
            <person name="Nie Y."/>
            <person name="Cai M."/>
            <person name="Wu X.L."/>
        </authorList>
    </citation>
    <scope>NUCLEOTIDE SEQUENCE [LARGE SCALE GENOMIC DNA]</scope>
    <source>
        <strain evidence="3">LMG 25793 / CGMCC 1.9160 / SL003B-26A1</strain>
    </source>
</reference>
<evidence type="ECO:0000313" key="3">
    <source>
        <dbReference type="Proteomes" id="UP000008130"/>
    </source>
</evidence>
<dbReference type="PROSITE" id="PS00455">
    <property type="entry name" value="AMP_BINDING"/>
    <property type="match status" value="1"/>
</dbReference>
<dbReference type="EMBL" id="CP002568">
    <property type="protein sequence ID" value="ADZ71292.1"/>
    <property type="molecule type" value="Genomic_DNA"/>
</dbReference>
<dbReference type="PATRIC" id="fig|991905.3.peg.2944"/>
<dbReference type="eggNOG" id="COG0318">
    <property type="taxonomic scope" value="Bacteria"/>
</dbReference>
<dbReference type="STRING" id="991905.SL003B_2870"/>
<dbReference type="PANTHER" id="PTHR24096:SF420">
    <property type="entry name" value="LONG-CHAIN-FATTY-ACID--COA LIGASE-RELATED"/>
    <property type="match status" value="1"/>
</dbReference>
<dbReference type="RefSeq" id="WP_013653606.1">
    <property type="nucleotide sequence ID" value="NC_015259.1"/>
</dbReference>
<organism evidence="2 3">
    <name type="scientific">Polymorphum gilvum (strain LMG 25793 / CGMCC 1.9160 / SL003B-26A1)</name>
    <dbReference type="NCBI Taxonomy" id="991905"/>
    <lineage>
        <taxon>Bacteria</taxon>
        <taxon>Pseudomonadati</taxon>
        <taxon>Pseudomonadota</taxon>
        <taxon>Alphaproteobacteria</taxon>
        <taxon>Rhodobacterales</taxon>
        <taxon>Paracoccaceae</taxon>
        <taxon>Polymorphum</taxon>
    </lineage>
</organism>
<evidence type="ECO:0000313" key="2">
    <source>
        <dbReference type="EMBL" id="ADZ71292.1"/>
    </source>
</evidence>
<dbReference type="InterPro" id="IPR020845">
    <property type="entry name" value="AMP-binding_CS"/>
</dbReference>
<dbReference type="CDD" id="cd05921">
    <property type="entry name" value="FCS"/>
    <property type="match status" value="1"/>
</dbReference>
<accession>F2J6B9</accession>
<dbReference type="InterPro" id="IPR042099">
    <property type="entry name" value="ANL_N_sf"/>
</dbReference>
<dbReference type="KEGG" id="pgv:SL003B_2870"/>
<dbReference type="HOGENOM" id="CLU_462235_0_0_5"/>
<feature type="domain" description="AMP-dependent synthetase/ligase" evidence="1">
    <location>
        <begin position="46"/>
        <end position="426"/>
    </location>
</feature>
<keyword evidence="2" id="KW-0436">Ligase</keyword>
<sequence length="612" mass="66845">MAGAKLRAIRLWSPRLKWQERPDGSMVVWREDPLGAYPDKINERLAHWARVAPDRTWMAARAADGSWREVTYAQALDAVRRLGQAFLDRGLSIERPVMILSGNSIEHALVALGAQHVGIASAAISPAYALVSGDFNKLGDICRQITPGLVYAESGTPFQKAIDAVVPADVPVVSLRDPVAGREAIALDDLLKTEPTPSVDAAFDAVGPDTVAKFLFTSGTTGSPKAVIQTQRMMCANMEMVADCYAFLRDEPPVVVDWAPWNHTASGNKVFNLVIYHGGTFYIDEGKPTPKGIAETIRNLREVSPTWYFNVPAGFEMLVHAMESDETLRQSFFRRVKLLLYAGAGMAQHTWDDLNRLAEQTLGERILLATGLGSTETAPFSLFCTDEQEHPGNVGIPSQGITLKLVPVGDKLEARLKGPNITPGYWRNPALTEAAFDEEGFYKIGDALRFAVPGDPTKGFFFDGRIAENFKLQTGTWVAVGTLRAKLVNQLGGLARDAVIAGENQEELGALLLPVMPALRALVPGEADLDDDAVLAHPAVRAELEKRLSEHARQATGSATRVMRALFLDEEPSLDKGEITDKGSINQRAVLNHRKALVETLYSDDPRVLHAR</sequence>
<proteinExistence type="predicted"/>
<dbReference type="SUPFAM" id="SSF56801">
    <property type="entry name" value="Acetyl-CoA synthetase-like"/>
    <property type="match status" value="1"/>
</dbReference>
<protein>
    <submittedName>
        <fullName evidence="2">AMP-dependent synthetase and ligase</fullName>
    </submittedName>
</protein>
<dbReference type="Pfam" id="PF00501">
    <property type="entry name" value="AMP-binding"/>
    <property type="match status" value="1"/>
</dbReference>
<dbReference type="AlphaFoldDB" id="F2J6B9"/>
<dbReference type="GO" id="GO:0016405">
    <property type="term" value="F:CoA-ligase activity"/>
    <property type="evidence" value="ECO:0007669"/>
    <property type="project" value="TreeGrafter"/>
</dbReference>